<comment type="caution">
    <text evidence="1">The sequence shown here is derived from an EMBL/GenBank/DDBJ whole genome shotgun (WGS) entry which is preliminary data.</text>
</comment>
<accession>A0A0N8PRK6</accession>
<gene>
    <name evidence="1" type="ORF">SE17_28425</name>
</gene>
<evidence type="ECO:0000313" key="1">
    <source>
        <dbReference type="EMBL" id="KPV50189.1"/>
    </source>
</evidence>
<dbReference type="EMBL" id="LJCR01001536">
    <property type="protein sequence ID" value="KPV50189.1"/>
    <property type="molecule type" value="Genomic_DNA"/>
</dbReference>
<dbReference type="AlphaFoldDB" id="A0A0N8PRK6"/>
<organism evidence="1 2">
    <name type="scientific">Kouleothrix aurantiaca</name>
    <dbReference type="NCBI Taxonomy" id="186479"/>
    <lineage>
        <taxon>Bacteria</taxon>
        <taxon>Bacillati</taxon>
        <taxon>Chloroflexota</taxon>
        <taxon>Chloroflexia</taxon>
        <taxon>Chloroflexales</taxon>
        <taxon>Roseiflexineae</taxon>
        <taxon>Roseiflexaceae</taxon>
        <taxon>Kouleothrix</taxon>
    </lineage>
</organism>
<protein>
    <submittedName>
        <fullName evidence="1">Uncharacterized protein</fullName>
    </submittedName>
</protein>
<evidence type="ECO:0000313" key="2">
    <source>
        <dbReference type="Proteomes" id="UP000050509"/>
    </source>
</evidence>
<sequence length="179" mass="19373">MSMITIHRLSDGLLLTPSGTAAPALITDAALSAALGPAIVALALGVHAAERARVEGYARIAAAAYDGQQSSQRELEALYQAATERAERAENRQRGMVTALLHTYVRLFPTYEFVSYEQALAVIEREWNGMRVDATAMADALQAYFNARSSTEPHDTPEYIGAMAEALSAWGRREQGGML</sequence>
<reference evidence="1 2" key="1">
    <citation type="submission" date="2015-09" db="EMBL/GenBank/DDBJ databases">
        <title>Draft genome sequence of Kouleothrix aurantiaca JCM 19913.</title>
        <authorList>
            <person name="Hemp J."/>
        </authorList>
    </citation>
    <scope>NUCLEOTIDE SEQUENCE [LARGE SCALE GENOMIC DNA]</scope>
    <source>
        <strain evidence="1 2">COM-B</strain>
    </source>
</reference>
<dbReference type="Proteomes" id="UP000050509">
    <property type="component" value="Unassembled WGS sequence"/>
</dbReference>
<keyword evidence="2" id="KW-1185">Reference proteome</keyword>
<proteinExistence type="predicted"/>
<name>A0A0N8PRK6_9CHLR</name>